<dbReference type="Pfam" id="PF00023">
    <property type="entry name" value="Ank"/>
    <property type="match status" value="1"/>
</dbReference>
<gene>
    <name evidence="4" type="ORF">HT578_05325</name>
</gene>
<evidence type="ECO:0000256" key="2">
    <source>
        <dbReference type="ARBA" id="ARBA00023043"/>
    </source>
</evidence>
<protein>
    <submittedName>
        <fullName evidence="4">Ankyrin repeat domain-containing protein</fullName>
    </submittedName>
</protein>
<dbReference type="EMBL" id="CP054856">
    <property type="protein sequence ID" value="QVM83207.1"/>
    <property type="molecule type" value="Genomic_DNA"/>
</dbReference>
<dbReference type="SMART" id="SM00248">
    <property type="entry name" value="ANK"/>
    <property type="match status" value="3"/>
</dbReference>
<proteinExistence type="predicted"/>
<dbReference type="SUPFAM" id="SSF48403">
    <property type="entry name" value="Ankyrin repeat"/>
    <property type="match status" value="1"/>
</dbReference>
<evidence type="ECO:0000313" key="5">
    <source>
        <dbReference type="Proteomes" id="UP000677126"/>
    </source>
</evidence>
<keyword evidence="2 3" id="KW-0040">ANK repeat</keyword>
<dbReference type="InterPro" id="IPR002110">
    <property type="entry name" value="Ankyrin_rpt"/>
</dbReference>
<dbReference type="PROSITE" id="PS50088">
    <property type="entry name" value="ANK_REPEAT"/>
    <property type="match status" value="3"/>
</dbReference>
<feature type="repeat" description="ANK" evidence="3">
    <location>
        <begin position="114"/>
        <end position="146"/>
    </location>
</feature>
<feature type="repeat" description="ANK" evidence="3">
    <location>
        <begin position="147"/>
        <end position="179"/>
    </location>
</feature>
<accession>A0ABX8E243</accession>
<dbReference type="Proteomes" id="UP000677126">
    <property type="component" value="Chromosome"/>
</dbReference>
<dbReference type="PROSITE" id="PS50297">
    <property type="entry name" value="ANK_REP_REGION"/>
    <property type="match status" value="2"/>
</dbReference>
<dbReference type="Pfam" id="PF13857">
    <property type="entry name" value="Ank_5"/>
    <property type="match status" value="1"/>
</dbReference>
<dbReference type="InterPro" id="IPR036770">
    <property type="entry name" value="Ankyrin_rpt-contain_sf"/>
</dbReference>
<dbReference type="PANTHER" id="PTHR24171">
    <property type="entry name" value="ANKYRIN REPEAT DOMAIN-CONTAINING PROTEIN 39-RELATED"/>
    <property type="match status" value="1"/>
</dbReference>
<evidence type="ECO:0000256" key="3">
    <source>
        <dbReference type="PROSITE-ProRule" id="PRU00023"/>
    </source>
</evidence>
<sequence length="254" mass="27069">MGHGEAVHALLDRDLQGADGGRAPSLLRIHGRISKVSKLANRNGTPLGRLFLKGALALAAAGLATGSLASGAAAQTGFSEGYKFLESVKKKEGEEVEQAIMSTPLIVNSRDVTSGETALHIVVQRRDITWLRYLVQKGAEPNLADDHGRTPLQQAVNLGWRDGAIYLIENGARTNDSNDAGETPLISAVHRRDTELMKALLKAGADPSRTDNSGRSARDYAELNGKDSYLVKVIDDNVTAGASKNSKPVYGPTF</sequence>
<keyword evidence="1" id="KW-0677">Repeat</keyword>
<reference evidence="4 5" key="1">
    <citation type="journal article" date="2021" name="Int. J. Syst. Evol. Microbiol.">
        <title>Novosphingobium decolorationis sp. nov., an aniline blue-decolourizing bacterium isolated from East Pacific sediment.</title>
        <authorList>
            <person name="Chen X."/>
            <person name="Dong B."/>
            <person name="Chen T."/>
            <person name="Ren N."/>
            <person name="Wang J."/>
            <person name="Xu Y."/>
            <person name="Yang J."/>
            <person name="Zhu S."/>
            <person name="Chen J."/>
        </authorList>
    </citation>
    <scope>NUCLEOTIDE SEQUENCE [LARGE SCALE GENOMIC DNA]</scope>
    <source>
        <strain evidence="4 5">502str22</strain>
    </source>
</reference>
<name>A0ABX8E243_9SPHN</name>
<evidence type="ECO:0000313" key="4">
    <source>
        <dbReference type="EMBL" id="QVM83207.1"/>
    </source>
</evidence>
<organism evidence="4 5">
    <name type="scientific">Novosphingobium decolorationis</name>
    <dbReference type="NCBI Taxonomy" id="2698673"/>
    <lineage>
        <taxon>Bacteria</taxon>
        <taxon>Pseudomonadati</taxon>
        <taxon>Pseudomonadota</taxon>
        <taxon>Alphaproteobacteria</taxon>
        <taxon>Sphingomonadales</taxon>
        <taxon>Sphingomonadaceae</taxon>
        <taxon>Novosphingobium</taxon>
    </lineage>
</organism>
<evidence type="ECO:0000256" key="1">
    <source>
        <dbReference type="ARBA" id="ARBA00022737"/>
    </source>
</evidence>
<keyword evidence="5" id="KW-1185">Reference proteome</keyword>
<feature type="repeat" description="ANK" evidence="3">
    <location>
        <begin position="180"/>
        <end position="212"/>
    </location>
</feature>
<dbReference type="Gene3D" id="1.25.40.20">
    <property type="entry name" value="Ankyrin repeat-containing domain"/>
    <property type="match status" value="1"/>
</dbReference>
<dbReference type="PANTHER" id="PTHR24171:SF9">
    <property type="entry name" value="ANKYRIN REPEAT DOMAIN-CONTAINING PROTEIN 39"/>
    <property type="match status" value="1"/>
</dbReference>